<dbReference type="AlphaFoldDB" id="A0A0F9QNB5"/>
<organism evidence="1">
    <name type="scientific">marine sediment metagenome</name>
    <dbReference type="NCBI Taxonomy" id="412755"/>
    <lineage>
        <taxon>unclassified sequences</taxon>
        <taxon>metagenomes</taxon>
        <taxon>ecological metagenomes</taxon>
    </lineage>
</organism>
<accession>A0A0F9QNB5</accession>
<sequence length="47" mass="5633">MPWVGFGSIHAIMPKQREHKHEINNLLITFFFFNLNGFSNESKIFFF</sequence>
<gene>
    <name evidence="1" type="ORF">LCGC14_0680480</name>
</gene>
<dbReference type="EMBL" id="LAZR01001372">
    <property type="protein sequence ID" value="KKN45685.1"/>
    <property type="molecule type" value="Genomic_DNA"/>
</dbReference>
<proteinExistence type="predicted"/>
<comment type="caution">
    <text evidence="1">The sequence shown here is derived from an EMBL/GenBank/DDBJ whole genome shotgun (WGS) entry which is preliminary data.</text>
</comment>
<reference evidence="1" key="1">
    <citation type="journal article" date="2015" name="Nature">
        <title>Complex archaea that bridge the gap between prokaryotes and eukaryotes.</title>
        <authorList>
            <person name="Spang A."/>
            <person name="Saw J.H."/>
            <person name="Jorgensen S.L."/>
            <person name="Zaremba-Niedzwiedzka K."/>
            <person name="Martijn J."/>
            <person name="Lind A.E."/>
            <person name="van Eijk R."/>
            <person name="Schleper C."/>
            <person name="Guy L."/>
            <person name="Ettema T.J."/>
        </authorList>
    </citation>
    <scope>NUCLEOTIDE SEQUENCE</scope>
</reference>
<name>A0A0F9QNB5_9ZZZZ</name>
<protein>
    <submittedName>
        <fullName evidence="1">Uncharacterized protein</fullName>
    </submittedName>
</protein>
<evidence type="ECO:0000313" key="1">
    <source>
        <dbReference type="EMBL" id="KKN45685.1"/>
    </source>
</evidence>